<evidence type="ECO:0000256" key="7">
    <source>
        <dbReference type="ARBA" id="ARBA00022777"/>
    </source>
</evidence>
<dbReference type="SUPFAM" id="SSF47384">
    <property type="entry name" value="Homodimeric domain of signal transducing histidine kinase"/>
    <property type="match status" value="1"/>
</dbReference>
<dbReference type="AlphaFoldDB" id="A0A6V8NCN2"/>
<name>A0A6V8NCN2_9BACT</name>
<sequence>MPASSSAAASFSTSQKRLLFAVLVAPALAGSHFAFTFFLDIRFLFGSIFTLLALQVLGMRGGVAAALVAGAVASLNYGTLWMLPILVAEVAVVGFLVLRRNLAMVLADALYWLCLGIPASYLLFHLVLKLPQGSTSMSLATLTLNGITNALVARMIFMGWAVYSRSVTLSYREIVHNLFSLFVLFPSLVILVLSSRTDFRETERAIKTSLDQDTQRIEKLMETWALNRKLSLTVLAQTLNGRPSREAQAYLALATRSDGNFRQIALMDPAGEVVAFYPPPGPGESTDVGLNLADRRYLPQLRQTLTPMLSEVSFIWDGTPRPRVALLAPVLDRKRFSGYVCGVLSLKQTRGLLDKFTEHTGKLYTLSDRHGRVIMTNRPEEGGAPLPPAGVLRFPGSGSGAAGATASRYLSKIVVGDLAEWSLTLEQPVAPFQKVLYATYTDKFTLLVVVLVVSLGLAEVLSRRMMVDLERLLEVTRALPARLASGATVDWPKTSVSEGNYLVANFRDMAESLQNQFLKIRSANETLERQALLLRESEEKYRLLFDSANDAMFITDTGGRILEANPLAVERLGYAQQELTGMDLGEVEPEGEQRRDRLLEQMSLTYETVHRCKDGSLVPTEASARLIQLGERPVVLSICRDITERKQAYQARIIAMRDLISAIAHQWRQPLATLGMIVQRTHALGTLKGLTPEYLDEFKANAMRQVHYMSDTIEKFRDFYSPDKERIPFSPARCIEESLTLLEAQFAHHAIESRLAAGGEEQLLVQGVPGEFQQVILNLLGNARDAILERRREAGGRERGIIEVSVTSPQPGQVCIEVSDNGCGVSEEAEAKLFTPHFTTKKERGGSGIGLYLSRMIIEESMGGSLSFVRDGAATTFRIELTTGKLP</sequence>
<keyword evidence="4" id="KW-0808">Transferase</keyword>
<dbReference type="GO" id="GO:0030295">
    <property type="term" value="F:protein kinase activator activity"/>
    <property type="evidence" value="ECO:0007669"/>
    <property type="project" value="TreeGrafter"/>
</dbReference>
<feature type="transmembrane region" description="Helical" evidence="13">
    <location>
        <begin position="110"/>
        <end position="128"/>
    </location>
</feature>
<feature type="transmembrane region" description="Helical" evidence="13">
    <location>
        <begin position="51"/>
        <end position="73"/>
    </location>
</feature>
<keyword evidence="5 13" id="KW-0812">Transmembrane</keyword>
<keyword evidence="10" id="KW-0902">Two-component regulatory system</keyword>
<dbReference type="PRINTS" id="PR00344">
    <property type="entry name" value="BCTRLSENSOR"/>
</dbReference>
<evidence type="ECO:0000256" key="11">
    <source>
        <dbReference type="ARBA" id="ARBA00023136"/>
    </source>
</evidence>
<dbReference type="InterPro" id="IPR004358">
    <property type="entry name" value="Sig_transdc_His_kin-like_C"/>
</dbReference>
<keyword evidence="12" id="KW-0175">Coiled coil</keyword>
<protein>
    <recommendedName>
        <fullName evidence="3">histidine kinase</fullName>
        <ecNumber evidence="3">2.7.13.3</ecNumber>
    </recommendedName>
</protein>
<feature type="coiled-coil region" evidence="12">
    <location>
        <begin position="510"/>
        <end position="540"/>
    </location>
</feature>
<dbReference type="EMBL" id="BLXZ01000009">
    <property type="protein sequence ID" value="GFO70392.1"/>
    <property type="molecule type" value="Genomic_DNA"/>
</dbReference>
<keyword evidence="7" id="KW-0418">Kinase</keyword>
<evidence type="ECO:0000256" key="3">
    <source>
        <dbReference type="ARBA" id="ARBA00012438"/>
    </source>
</evidence>
<comment type="catalytic activity">
    <reaction evidence="1">
        <text>ATP + protein L-histidine = ADP + protein N-phospho-L-histidine.</text>
        <dbReference type="EC" id="2.7.13.3"/>
    </reaction>
</comment>
<dbReference type="Pfam" id="PF02518">
    <property type="entry name" value="HATPase_c"/>
    <property type="match status" value="1"/>
</dbReference>
<dbReference type="CDD" id="cd00130">
    <property type="entry name" value="PAS"/>
    <property type="match status" value="1"/>
</dbReference>
<evidence type="ECO:0000256" key="6">
    <source>
        <dbReference type="ARBA" id="ARBA00022741"/>
    </source>
</evidence>
<keyword evidence="17" id="KW-1185">Reference proteome</keyword>
<dbReference type="InterPro" id="IPR035965">
    <property type="entry name" value="PAS-like_dom_sf"/>
</dbReference>
<dbReference type="PROSITE" id="PS50112">
    <property type="entry name" value="PAS"/>
    <property type="match status" value="1"/>
</dbReference>
<reference evidence="17" key="1">
    <citation type="submission" date="2020-06" db="EMBL/GenBank/DDBJ databases">
        <title>Draft genomic sequecing of Geomonas sp. Red745.</title>
        <authorList>
            <person name="Itoh H."/>
            <person name="Xu Z.X."/>
            <person name="Ushijima N."/>
            <person name="Masuda Y."/>
            <person name="Shiratori Y."/>
            <person name="Senoo K."/>
        </authorList>
    </citation>
    <scope>NUCLEOTIDE SEQUENCE [LARGE SCALE GENOMIC DNA]</scope>
    <source>
        <strain evidence="17">Red745</strain>
    </source>
</reference>
<dbReference type="InterPro" id="IPR003594">
    <property type="entry name" value="HATPase_dom"/>
</dbReference>
<dbReference type="GO" id="GO:0016020">
    <property type="term" value="C:membrane"/>
    <property type="evidence" value="ECO:0007669"/>
    <property type="project" value="UniProtKB-SubCell"/>
</dbReference>
<gene>
    <name evidence="16" type="ORF">GMLC_39710</name>
</gene>
<dbReference type="SMART" id="SM00387">
    <property type="entry name" value="HATPase_c"/>
    <property type="match status" value="1"/>
</dbReference>
<dbReference type="PANTHER" id="PTHR42878:SF7">
    <property type="entry name" value="SENSOR HISTIDINE KINASE GLRK"/>
    <property type="match status" value="1"/>
</dbReference>
<dbReference type="InterPro" id="IPR036890">
    <property type="entry name" value="HATPase_C_sf"/>
</dbReference>
<dbReference type="EC" id="2.7.13.3" evidence="3"/>
<evidence type="ECO:0000256" key="13">
    <source>
        <dbReference type="SAM" id="Phobius"/>
    </source>
</evidence>
<dbReference type="InterPro" id="IPR050351">
    <property type="entry name" value="BphY/WalK/GraS-like"/>
</dbReference>
<dbReference type="Pfam" id="PF13426">
    <property type="entry name" value="PAS_9"/>
    <property type="match status" value="1"/>
</dbReference>
<evidence type="ECO:0000256" key="8">
    <source>
        <dbReference type="ARBA" id="ARBA00022840"/>
    </source>
</evidence>
<feature type="domain" description="Histidine kinase" evidence="14">
    <location>
        <begin position="662"/>
        <end position="885"/>
    </location>
</feature>
<dbReference type="InterPro" id="IPR036097">
    <property type="entry name" value="HisK_dim/P_sf"/>
</dbReference>
<organism evidence="16 17">
    <name type="scientific">Geomonas limicola</name>
    <dbReference type="NCBI Taxonomy" id="2740186"/>
    <lineage>
        <taxon>Bacteria</taxon>
        <taxon>Pseudomonadati</taxon>
        <taxon>Thermodesulfobacteriota</taxon>
        <taxon>Desulfuromonadia</taxon>
        <taxon>Geobacterales</taxon>
        <taxon>Geobacteraceae</taxon>
        <taxon>Geomonas</taxon>
    </lineage>
</organism>
<dbReference type="NCBIfam" id="TIGR00229">
    <property type="entry name" value="sensory_box"/>
    <property type="match status" value="1"/>
</dbReference>
<evidence type="ECO:0000256" key="1">
    <source>
        <dbReference type="ARBA" id="ARBA00000085"/>
    </source>
</evidence>
<evidence type="ECO:0000259" key="14">
    <source>
        <dbReference type="PROSITE" id="PS50109"/>
    </source>
</evidence>
<dbReference type="SUPFAM" id="SSF55785">
    <property type="entry name" value="PYP-like sensor domain (PAS domain)"/>
    <property type="match status" value="1"/>
</dbReference>
<evidence type="ECO:0000256" key="4">
    <source>
        <dbReference type="ARBA" id="ARBA00022679"/>
    </source>
</evidence>
<evidence type="ECO:0000259" key="15">
    <source>
        <dbReference type="PROSITE" id="PS50112"/>
    </source>
</evidence>
<comment type="caution">
    <text evidence="16">The sequence shown here is derived from an EMBL/GenBank/DDBJ whole genome shotgun (WGS) entry which is preliminary data.</text>
</comment>
<feature type="domain" description="PAS" evidence="15">
    <location>
        <begin position="537"/>
        <end position="601"/>
    </location>
</feature>
<dbReference type="InterPro" id="IPR005467">
    <property type="entry name" value="His_kinase_dom"/>
</dbReference>
<proteinExistence type="predicted"/>
<evidence type="ECO:0000256" key="9">
    <source>
        <dbReference type="ARBA" id="ARBA00022989"/>
    </source>
</evidence>
<feature type="transmembrane region" description="Helical" evidence="13">
    <location>
        <begin position="174"/>
        <end position="194"/>
    </location>
</feature>
<feature type="transmembrane region" description="Helical" evidence="13">
    <location>
        <begin position="18"/>
        <end position="39"/>
    </location>
</feature>
<comment type="subcellular location">
    <subcellularLocation>
        <location evidence="2">Membrane</location>
        <topology evidence="2">Multi-pass membrane protein</topology>
    </subcellularLocation>
</comment>
<evidence type="ECO:0000256" key="12">
    <source>
        <dbReference type="SAM" id="Coils"/>
    </source>
</evidence>
<dbReference type="SUPFAM" id="SSF55874">
    <property type="entry name" value="ATPase domain of HSP90 chaperone/DNA topoisomerase II/histidine kinase"/>
    <property type="match status" value="1"/>
</dbReference>
<feature type="transmembrane region" description="Helical" evidence="13">
    <location>
        <begin position="79"/>
        <end position="98"/>
    </location>
</feature>
<dbReference type="PANTHER" id="PTHR42878">
    <property type="entry name" value="TWO-COMPONENT HISTIDINE KINASE"/>
    <property type="match status" value="1"/>
</dbReference>
<dbReference type="GO" id="GO:0000155">
    <property type="term" value="F:phosphorelay sensor kinase activity"/>
    <property type="evidence" value="ECO:0007669"/>
    <property type="project" value="InterPro"/>
</dbReference>
<evidence type="ECO:0000313" key="17">
    <source>
        <dbReference type="Proteomes" id="UP000587586"/>
    </source>
</evidence>
<accession>A0A6V8NCN2</accession>
<keyword evidence="8" id="KW-0067">ATP-binding</keyword>
<dbReference type="GO" id="GO:0007234">
    <property type="term" value="P:osmosensory signaling via phosphorelay pathway"/>
    <property type="evidence" value="ECO:0007669"/>
    <property type="project" value="TreeGrafter"/>
</dbReference>
<dbReference type="PROSITE" id="PS50109">
    <property type="entry name" value="HIS_KIN"/>
    <property type="match status" value="1"/>
</dbReference>
<feature type="transmembrane region" description="Helical" evidence="13">
    <location>
        <begin position="444"/>
        <end position="461"/>
    </location>
</feature>
<keyword evidence="9 13" id="KW-1133">Transmembrane helix</keyword>
<dbReference type="RefSeq" id="WP_183362999.1">
    <property type="nucleotide sequence ID" value="NZ_BLXZ01000009.1"/>
</dbReference>
<evidence type="ECO:0000256" key="5">
    <source>
        <dbReference type="ARBA" id="ARBA00022692"/>
    </source>
</evidence>
<dbReference type="InterPro" id="IPR000014">
    <property type="entry name" value="PAS"/>
</dbReference>
<dbReference type="SMART" id="SM00086">
    <property type="entry name" value="PAC"/>
    <property type="match status" value="1"/>
</dbReference>
<dbReference type="Gene3D" id="3.30.565.10">
    <property type="entry name" value="Histidine kinase-like ATPase, C-terminal domain"/>
    <property type="match status" value="1"/>
</dbReference>
<evidence type="ECO:0000313" key="16">
    <source>
        <dbReference type="EMBL" id="GFO70392.1"/>
    </source>
</evidence>
<dbReference type="InterPro" id="IPR001610">
    <property type="entry name" value="PAC"/>
</dbReference>
<dbReference type="Gene3D" id="3.30.450.20">
    <property type="entry name" value="PAS domain"/>
    <property type="match status" value="2"/>
</dbReference>
<dbReference type="SMART" id="SM00091">
    <property type="entry name" value="PAS"/>
    <property type="match status" value="1"/>
</dbReference>
<evidence type="ECO:0000256" key="2">
    <source>
        <dbReference type="ARBA" id="ARBA00004141"/>
    </source>
</evidence>
<feature type="transmembrane region" description="Helical" evidence="13">
    <location>
        <begin position="140"/>
        <end position="162"/>
    </location>
</feature>
<keyword evidence="11 13" id="KW-0472">Membrane</keyword>
<dbReference type="GO" id="GO:0000156">
    <property type="term" value="F:phosphorelay response regulator activity"/>
    <property type="evidence" value="ECO:0007669"/>
    <property type="project" value="TreeGrafter"/>
</dbReference>
<keyword evidence="6" id="KW-0547">Nucleotide-binding</keyword>
<evidence type="ECO:0000256" key="10">
    <source>
        <dbReference type="ARBA" id="ARBA00023012"/>
    </source>
</evidence>
<dbReference type="GO" id="GO:0005524">
    <property type="term" value="F:ATP binding"/>
    <property type="evidence" value="ECO:0007669"/>
    <property type="project" value="UniProtKB-KW"/>
</dbReference>
<dbReference type="Proteomes" id="UP000587586">
    <property type="component" value="Unassembled WGS sequence"/>
</dbReference>